<organism evidence="3 4">
    <name type="scientific">Singulisphaera acidiphila (strain ATCC BAA-1392 / DSM 18658 / VKM B-2454 / MOB10)</name>
    <dbReference type="NCBI Taxonomy" id="886293"/>
    <lineage>
        <taxon>Bacteria</taxon>
        <taxon>Pseudomonadati</taxon>
        <taxon>Planctomycetota</taxon>
        <taxon>Planctomycetia</taxon>
        <taxon>Isosphaerales</taxon>
        <taxon>Isosphaeraceae</taxon>
        <taxon>Singulisphaera</taxon>
    </lineage>
</organism>
<gene>
    <name evidence="3" type="ordered locus">Sinac_2732</name>
</gene>
<evidence type="ECO:0000313" key="3">
    <source>
        <dbReference type="EMBL" id="AGA27028.1"/>
    </source>
</evidence>
<dbReference type="eggNOG" id="COG0667">
    <property type="taxonomic scope" value="Bacteria"/>
</dbReference>
<keyword evidence="1" id="KW-0560">Oxidoreductase</keyword>
<accession>L0DDX4</accession>
<dbReference type="HOGENOM" id="CLU_023205_2_1_0"/>
<dbReference type="InterPro" id="IPR023210">
    <property type="entry name" value="NADP_OxRdtase_dom"/>
</dbReference>
<dbReference type="RefSeq" id="WP_015246180.1">
    <property type="nucleotide sequence ID" value="NC_019892.1"/>
</dbReference>
<dbReference type="OrthoDB" id="9804790at2"/>
<dbReference type="InterPro" id="IPR050791">
    <property type="entry name" value="Aldo-Keto_reductase"/>
</dbReference>
<sequence>MQERLLGRSGLRVSALGLGCMGMSEFYDPKGMSDEESIRVIHRFLDAGGNFLDTADMYGMGRNEALVGKAIADRRDRVVLATKFGNVRNANGEFLGVRGDAEYVKACCDASLTRLQVDHIDLYYQHRVDPNTPIEETVGAMAELVQAGKVRHLGLSEAAAETIRRAAKVHPIAALQTEYSLWSREVEPEILPTVRELGIGFVAYSPLGRGFLTGQFRTIDDLAPEDYRRNSPRYQGENFAKNLDLVKKIEELAKLKGCTPSQLALAWVLAQGDDIVPIPGTKRLKYLEENLSAGNLQLAPEELEQINNVFPVGSAAGERYHAQAMKAVNQ</sequence>
<dbReference type="AlphaFoldDB" id="L0DDX4"/>
<dbReference type="EMBL" id="CP003364">
    <property type="protein sequence ID" value="AGA27028.1"/>
    <property type="molecule type" value="Genomic_DNA"/>
</dbReference>
<dbReference type="Pfam" id="PF00248">
    <property type="entry name" value="Aldo_ket_red"/>
    <property type="match status" value="1"/>
</dbReference>
<dbReference type="KEGG" id="saci:Sinac_2732"/>
<dbReference type="PANTHER" id="PTHR43625:SF40">
    <property type="entry name" value="ALDO-KETO REDUCTASE YAKC [NADP(+)]"/>
    <property type="match status" value="1"/>
</dbReference>
<dbReference type="SUPFAM" id="SSF51430">
    <property type="entry name" value="NAD(P)-linked oxidoreductase"/>
    <property type="match status" value="1"/>
</dbReference>
<dbReference type="CDD" id="cd19076">
    <property type="entry name" value="AKR_AKR13A_13D"/>
    <property type="match status" value="1"/>
</dbReference>
<dbReference type="Proteomes" id="UP000010798">
    <property type="component" value="Chromosome"/>
</dbReference>
<dbReference type="Gene3D" id="3.20.20.100">
    <property type="entry name" value="NADP-dependent oxidoreductase domain"/>
    <property type="match status" value="1"/>
</dbReference>
<dbReference type="GO" id="GO:0016491">
    <property type="term" value="F:oxidoreductase activity"/>
    <property type="evidence" value="ECO:0007669"/>
    <property type="project" value="UniProtKB-KW"/>
</dbReference>
<evidence type="ECO:0000313" key="4">
    <source>
        <dbReference type="Proteomes" id="UP000010798"/>
    </source>
</evidence>
<proteinExistence type="predicted"/>
<dbReference type="PANTHER" id="PTHR43625">
    <property type="entry name" value="AFLATOXIN B1 ALDEHYDE REDUCTASE"/>
    <property type="match status" value="1"/>
</dbReference>
<dbReference type="InterPro" id="IPR036812">
    <property type="entry name" value="NAD(P)_OxRdtase_dom_sf"/>
</dbReference>
<dbReference type="GO" id="GO:0005737">
    <property type="term" value="C:cytoplasm"/>
    <property type="evidence" value="ECO:0007669"/>
    <property type="project" value="TreeGrafter"/>
</dbReference>
<feature type="domain" description="NADP-dependent oxidoreductase" evidence="2">
    <location>
        <begin position="16"/>
        <end position="308"/>
    </location>
</feature>
<reference evidence="3 4" key="1">
    <citation type="submission" date="2012-02" db="EMBL/GenBank/DDBJ databases">
        <title>Complete sequence of chromosome of Singulisphaera acidiphila DSM 18658.</title>
        <authorList>
            <consortium name="US DOE Joint Genome Institute (JGI-PGF)"/>
            <person name="Lucas S."/>
            <person name="Copeland A."/>
            <person name="Lapidus A."/>
            <person name="Glavina del Rio T."/>
            <person name="Dalin E."/>
            <person name="Tice H."/>
            <person name="Bruce D."/>
            <person name="Goodwin L."/>
            <person name="Pitluck S."/>
            <person name="Peters L."/>
            <person name="Ovchinnikova G."/>
            <person name="Chertkov O."/>
            <person name="Kyrpides N."/>
            <person name="Mavromatis K."/>
            <person name="Ivanova N."/>
            <person name="Brettin T."/>
            <person name="Detter J.C."/>
            <person name="Han C."/>
            <person name="Larimer F."/>
            <person name="Land M."/>
            <person name="Hauser L."/>
            <person name="Markowitz V."/>
            <person name="Cheng J.-F."/>
            <person name="Hugenholtz P."/>
            <person name="Woyke T."/>
            <person name="Wu D."/>
            <person name="Tindall B."/>
            <person name="Pomrenke H."/>
            <person name="Brambilla E."/>
            <person name="Klenk H.-P."/>
            <person name="Eisen J.A."/>
        </authorList>
    </citation>
    <scope>NUCLEOTIDE SEQUENCE [LARGE SCALE GENOMIC DNA]</scope>
    <source>
        <strain evidence="4">ATCC BAA-1392 / DSM 18658 / VKM B-2454 / MOB10</strain>
    </source>
</reference>
<keyword evidence="4" id="KW-1185">Reference proteome</keyword>
<name>L0DDX4_SINAD</name>
<evidence type="ECO:0000256" key="1">
    <source>
        <dbReference type="ARBA" id="ARBA00023002"/>
    </source>
</evidence>
<evidence type="ECO:0000259" key="2">
    <source>
        <dbReference type="Pfam" id="PF00248"/>
    </source>
</evidence>
<protein>
    <submittedName>
        <fullName evidence="3">Putative oxidoreductase, aryl-alcohol dehydrogenase like protein</fullName>
    </submittedName>
</protein>